<organism evidence="1">
    <name type="scientific">marine sediment metagenome</name>
    <dbReference type="NCBI Taxonomy" id="412755"/>
    <lineage>
        <taxon>unclassified sequences</taxon>
        <taxon>metagenomes</taxon>
        <taxon>ecological metagenomes</taxon>
    </lineage>
</organism>
<accession>X1IBZ7</accession>
<reference evidence="1" key="1">
    <citation type="journal article" date="2014" name="Front. Microbiol.">
        <title>High frequency of phylogenetically diverse reductive dehalogenase-homologous genes in deep subseafloor sedimentary metagenomes.</title>
        <authorList>
            <person name="Kawai M."/>
            <person name="Futagami T."/>
            <person name="Toyoda A."/>
            <person name="Takaki Y."/>
            <person name="Nishi S."/>
            <person name="Hori S."/>
            <person name="Arai W."/>
            <person name="Tsubouchi T."/>
            <person name="Morono Y."/>
            <person name="Uchiyama I."/>
            <person name="Ito T."/>
            <person name="Fujiyama A."/>
            <person name="Inagaki F."/>
            <person name="Takami H."/>
        </authorList>
    </citation>
    <scope>NUCLEOTIDE SEQUENCE</scope>
    <source>
        <strain evidence="1">Expedition CK06-06</strain>
    </source>
</reference>
<feature type="non-terminal residue" evidence="1">
    <location>
        <position position="1"/>
    </location>
</feature>
<comment type="caution">
    <text evidence="1">The sequence shown here is derived from an EMBL/GenBank/DDBJ whole genome shotgun (WGS) entry which is preliminary data.</text>
</comment>
<protein>
    <submittedName>
        <fullName evidence="1">Uncharacterized protein</fullName>
    </submittedName>
</protein>
<name>X1IBZ7_9ZZZZ</name>
<feature type="non-terminal residue" evidence="1">
    <location>
        <position position="251"/>
    </location>
</feature>
<evidence type="ECO:0000313" key="1">
    <source>
        <dbReference type="EMBL" id="GAH79217.1"/>
    </source>
</evidence>
<dbReference type="EMBL" id="BARU01036630">
    <property type="protein sequence ID" value="GAH79217.1"/>
    <property type="molecule type" value="Genomic_DNA"/>
</dbReference>
<proteinExistence type="predicted"/>
<sequence length="251" mass="28409">WAEPYWLDDERFVAFWVKYLFGGWPYAVAGEVFTHRGLARYPIRTVVVDTQAYMWMGSGGERDFSVAFSSDERFAETHVRGYYHEDPWCVWDHGGGVLGEIRDNEPWRRTTLFDYTPALGGNDTTWAYALCSTTTVAACDDRIVWVYTRPNPDSILEAWALITDWDMGVGVVEQPIVEKPPDWEVTTSIGSQIVLRYQDRPDGFRASIFDASGRKVDELKSPAQNGTLTWGENHSPGVYFIVLKSAGATKA</sequence>
<gene>
    <name evidence="1" type="ORF">S03H2_57172</name>
</gene>
<dbReference type="AlphaFoldDB" id="X1IBZ7"/>